<organism evidence="3 4">
    <name type="scientific">Mucilaginibacter pankratovii</name>
    <dbReference type="NCBI Taxonomy" id="2772110"/>
    <lineage>
        <taxon>Bacteria</taxon>
        <taxon>Pseudomonadati</taxon>
        <taxon>Bacteroidota</taxon>
        <taxon>Sphingobacteriia</taxon>
        <taxon>Sphingobacteriales</taxon>
        <taxon>Sphingobacteriaceae</taxon>
        <taxon>Mucilaginibacter</taxon>
    </lineage>
</organism>
<evidence type="ECO:0000256" key="2">
    <source>
        <dbReference type="SAM" id="SignalP"/>
    </source>
</evidence>
<evidence type="ECO:0000256" key="1">
    <source>
        <dbReference type="SAM" id="MobiDB-lite"/>
    </source>
</evidence>
<dbReference type="Pfam" id="PF14121">
    <property type="entry name" value="Porin_10"/>
    <property type="match status" value="1"/>
</dbReference>
<dbReference type="InterPro" id="IPR025631">
    <property type="entry name" value="Porin_10"/>
</dbReference>
<dbReference type="Proteomes" id="UP000606600">
    <property type="component" value="Unassembled WGS sequence"/>
</dbReference>
<accession>A0ABR7WZ27</accession>
<reference evidence="3 4" key="1">
    <citation type="submission" date="2020-09" db="EMBL/GenBank/DDBJ databases">
        <title>Novel species of Mucilaginibacter isolated from a glacier on the Tibetan Plateau.</title>
        <authorList>
            <person name="Liu Q."/>
            <person name="Xin Y.-H."/>
        </authorList>
    </citation>
    <scope>NUCLEOTIDE SEQUENCE [LARGE SCALE GENOMIC DNA]</scope>
    <source>
        <strain evidence="3 4">ZT4R22</strain>
    </source>
</reference>
<feature type="compositionally biased region" description="Polar residues" evidence="1">
    <location>
        <begin position="25"/>
        <end position="34"/>
    </location>
</feature>
<keyword evidence="2" id="KW-0732">Signal</keyword>
<gene>
    <name evidence="3" type="ORF">IDJ77_23910</name>
</gene>
<sequence length="700" mass="80315">MAAKLKYLLLVLICASVQAAFGQVPTTYPGQQSREPVYSRDTSSRIKNTRPGDSQNIDSIRARDERKKDSVVFTSKFIKVTSERLLSDSTQLFPLDTGLVNFENYSPLNQPRNPKVHLGYLGTSQRDLLFNPRKTIGFDEGMHALDAYLINPQDMNYFNARVPYTLLSLSNTLGSTKEQYFKTLHTQNVKPNWNIGFILNFNGSRGYYSSNNVLKQNVSGFNAGIFTWYHSENQRYNLLGNLLFNNLKTPETGSLVEDDVFNALAFNKTTQPVKLPSSYSDWKNTGFYIKQFYYIGHIDSLKKSTGSTNVLPTQRVAYTFYYNTRKYEYLQNDLDQYGVFPDYYFSAGRSRDSLNVLHLQNDFSYSFYLRGKSLKMVKNELKLDVGLTQDFYKYSQFVSDTTLNEFGRKVLRPSRVQNSTFQNITLKARLGYRFSDRINLDGDIKQIIQGRDFGDLLYDAKLILAGGKKAGRIVLGAYLQSSSPGLMYTDWISNHYIFHTDFNNQKITNLSFNYVNDLLKLDLKAEYFLITDYLYFAASNGGVDATPQQFGGSINMLKVSLGKNLTWHKFHFDNYVVYQKSDNLTLLRTPEVYTYSSLYHNSTLFDVLKSEYGVSLRYNTTYTAPSYAVGLGQFYNGANVTFTSYPIASVFFKATLQRTNIFLQYDYANQGLFSKGYYTVNRYPQQDAALKFGVAWTFYN</sequence>
<evidence type="ECO:0000313" key="3">
    <source>
        <dbReference type="EMBL" id="MBD1366877.1"/>
    </source>
</evidence>
<feature type="chain" id="PRO_5046500950" evidence="2">
    <location>
        <begin position="20"/>
        <end position="700"/>
    </location>
</feature>
<feature type="region of interest" description="Disordered" evidence="1">
    <location>
        <begin position="25"/>
        <end position="56"/>
    </location>
</feature>
<protein>
    <submittedName>
        <fullName evidence="3">Porin</fullName>
    </submittedName>
</protein>
<proteinExistence type="predicted"/>
<feature type="signal peptide" evidence="2">
    <location>
        <begin position="1"/>
        <end position="19"/>
    </location>
</feature>
<keyword evidence="4" id="KW-1185">Reference proteome</keyword>
<comment type="caution">
    <text evidence="3">The sequence shown here is derived from an EMBL/GenBank/DDBJ whole genome shotgun (WGS) entry which is preliminary data.</text>
</comment>
<name>A0ABR7WZ27_9SPHI</name>
<evidence type="ECO:0000313" key="4">
    <source>
        <dbReference type="Proteomes" id="UP000606600"/>
    </source>
</evidence>
<dbReference type="EMBL" id="JACWMY010000015">
    <property type="protein sequence ID" value="MBD1366877.1"/>
    <property type="molecule type" value="Genomic_DNA"/>
</dbReference>